<reference evidence="2 3" key="1">
    <citation type="submission" date="2019-11" db="EMBL/GenBank/DDBJ databases">
        <title>Genome-resolved metagenomics to study the prevalence of co-infection and intraspecific heterogeneity among plant pathogen metapopulations.</title>
        <authorList>
            <person name="Newberry E."/>
            <person name="Bhandari R."/>
            <person name="Kemble J."/>
            <person name="Sikora E."/>
            <person name="Potnis N."/>
        </authorList>
    </citation>
    <scope>NUCLEOTIDE SEQUENCE [LARGE SCALE GENOMIC DNA]</scope>
    <source>
        <strain evidence="2">Xp_Tom_Tuscaloosa_18b</strain>
    </source>
</reference>
<dbReference type="Gene3D" id="3.30.830.10">
    <property type="entry name" value="Metalloenzyme, LuxS/M16 peptidase-like"/>
    <property type="match status" value="1"/>
</dbReference>
<dbReference type="GO" id="GO:0046872">
    <property type="term" value="F:metal ion binding"/>
    <property type="evidence" value="ECO:0007669"/>
    <property type="project" value="InterPro"/>
</dbReference>
<dbReference type="EMBL" id="JAAGYU010002351">
    <property type="protein sequence ID" value="NEL81210.1"/>
    <property type="molecule type" value="Genomic_DNA"/>
</dbReference>
<dbReference type="Proteomes" id="UP000471082">
    <property type="component" value="Unassembled WGS sequence"/>
</dbReference>
<proteinExistence type="predicted"/>
<organism evidence="2 3">
    <name type="scientific">Xanthomonas perforans</name>
    <dbReference type="NCBI Taxonomy" id="442694"/>
    <lineage>
        <taxon>Bacteria</taxon>
        <taxon>Pseudomonadati</taxon>
        <taxon>Pseudomonadota</taxon>
        <taxon>Gammaproteobacteria</taxon>
        <taxon>Lysobacterales</taxon>
        <taxon>Lysobacteraceae</taxon>
        <taxon>Xanthomonas</taxon>
    </lineage>
</organism>
<feature type="non-terminal residue" evidence="2">
    <location>
        <position position="87"/>
    </location>
</feature>
<sequence>TTVLGGGKTSRLYQRLVYQDKLVDDVSASVQPFALSSQVQIQADVKDGVDPAKVEAVIDEELKKFIAQGPTADELQRAQVAYRAGFV</sequence>
<comment type="caution">
    <text evidence="2">The sequence shown here is derived from an EMBL/GenBank/DDBJ whole genome shotgun (WGS) entry which is preliminary data.</text>
</comment>
<evidence type="ECO:0000259" key="1">
    <source>
        <dbReference type="Pfam" id="PF05193"/>
    </source>
</evidence>
<evidence type="ECO:0000313" key="3">
    <source>
        <dbReference type="Proteomes" id="UP000471082"/>
    </source>
</evidence>
<gene>
    <name evidence="2" type="ORF">G3W61_33675</name>
</gene>
<accession>A0A7X5N4A6</accession>
<protein>
    <submittedName>
        <fullName evidence="2">Insulinase family protein</fullName>
    </submittedName>
</protein>
<dbReference type="InterPro" id="IPR011249">
    <property type="entry name" value="Metalloenz_LuxS/M16"/>
</dbReference>
<dbReference type="InterPro" id="IPR007863">
    <property type="entry name" value="Peptidase_M16_C"/>
</dbReference>
<evidence type="ECO:0000313" key="2">
    <source>
        <dbReference type="EMBL" id="NEL81210.1"/>
    </source>
</evidence>
<dbReference type="SUPFAM" id="SSF63411">
    <property type="entry name" value="LuxS/MPP-like metallohydrolase"/>
    <property type="match status" value="1"/>
</dbReference>
<dbReference type="Pfam" id="PF05193">
    <property type="entry name" value="Peptidase_M16_C"/>
    <property type="match status" value="1"/>
</dbReference>
<dbReference type="AlphaFoldDB" id="A0A7X5N4A6"/>
<feature type="non-terminal residue" evidence="2">
    <location>
        <position position="1"/>
    </location>
</feature>
<name>A0A7X5N4A6_XANPE</name>
<feature type="domain" description="Peptidase M16 C-terminal" evidence="1">
    <location>
        <begin position="2"/>
        <end position="79"/>
    </location>
</feature>